<dbReference type="Gene3D" id="1.10.10.10">
    <property type="entry name" value="Winged helix-like DNA-binding domain superfamily/Winged helix DNA-binding domain"/>
    <property type="match status" value="1"/>
</dbReference>
<evidence type="ECO:0000313" key="5">
    <source>
        <dbReference type="EMBL" id="MCP9600928.1"/>
    </source>
</evidence>
<dbReference type="SMART" id="SM00421">
    <property type="entry name" value="HTH_LUXR"/>
    <property type="match status" value="1"/>
</dbReference>
<accession>A0AA92TEJ8</accession>
<dbReference type="Proteomes" id="UP001204486">
    <property type="component" value="Unassembled WGS sequence"/>
</dbReference>
<dbReference type="PROSITE" id="PS00622">
    <property type="entry name" value="HTH_LUXR_1"/>
    <property type="match status" value="1"/>
</dbReference>
<dbReference type="RefSeq" id="WP_117728252.1">
    <property type="nucleotide sequence ID" value="NZ_JANDWK010000044.1"/>
</dbReference>
<dbReference type="PANTHER" id="PTHR44688">
    <property type="entry name" value="DNA-BINDING TRANSCRIPTIONAL ACTIVATOR DEVR_DOSR"/>
    <property type="match status" value="1"/>
</dbReference>
<organism evidence="8 10">
    <name type="scientific">Segatella copri</name>
    <dbReference type="NCBI Taxonomy" id="165179"/>
    <lineage>
        <taxon>Bacteria</taxon>
        <taxon>Pseudomonadati</taxon>
        <taxon>Bacteroidota</taxon>
        <taxon>Bacteroidia</taxon>
        <taxon>Bacteroidales</taxon>
        <taxon>Prevotellaceae</taxon>
        <taxon>Segatella</taxon>
    </lineage>
</organism>
<dbReference type="InterPro" id="IPR036388">
    <property type="entry name" value="WH-like_DNA-bd_sf"/>
</dbReference>
<dbReference type="CDD" id="cd06170">
    <property type="entry name" value="LuxR_C_like"/>
    <property type="match status" value="1"/>
</dbReference>
<dbReference type="Pfam" id="PF00196">
    <property type="entry name" value="GerE"/>
    <property type="match status" value="1"/>
</dbReference>
<evidence type="ECO:0000313" key="10">
    <source>
        <dbReference type="Proteomes" id="UP000283672"/>
    </source>
</evidence>
<comment type="caution">
    <text evidence="8">The sequence shown here is derived from an EMBL/GenBank/DDBJ whole genome shotgun (WGS) entry which is preliminary data.</text>
</comment>
<dbReference type="GO" id="GO:0006355">
    <property type="term" value="P:regulation of DNA-templated transcription"/>
    <property type="evidence" value="ECO:0007669"/>
    <property type="project" value="InterPro"/>
</dbReference>
<reference evidence="5" key="2">
    <citation type="submission" date="2022-07" db="EMBL/GenBank/DDBJ databases">
        <title>Prevotella copri.</title>
        <authorList>
            <person name="Yang C."/>
        </authorList>
    </citation>
    <scope>NUCLEOTIDE SEQUENCE</scope>
    <source>
        <strain evidence="5">HF1476</strain>
    </source>
</reference>
<evidence type="ECO:0000313" key="7">
    <source>
        <dbReference type="EMBL" id="RGN08480.1"/>
    </source>
</evidence>
<dbReference type="Proteomes" id="UP000261245">
    <property type="component" value="Unassembled WGS sequence"/>
</dbReference>
<dbReference type="EMBL" id="JANDWN010000046">
    <property type="protein sequence ID" value="MCP9600928.1"/>
    <property type="molecule type" value="Genomic_DNA"/>
</dbReference>
<dbReference type="InterPro" id="IPR000792">
    <property type="entry name" value="Tscrpt_reg_LuxR_C"/>
</dbReference>
<reference evidence="6" key="3">
    <citation type="submission" date="2022-11" db="EMBL/GenBank/DDBJ databases">
        <title>Genomic repertoires linked with pathogenic potency of arthritogenic Prevotella copri isolated from the gut of rheumatoid arthritis patients.</title>
        <authorList>
            <person name="Nii T."/>
            <person name="Maeda Y."/>
            <person name="Motooka D."/>
            <person name="Naito M."/>
            <person name="Matsumoto Y."/>
            <person name="Ogawa T."/>
            <person name="Oguro-Igashira E."/>
            <person name="Kishikawa T."/>
            <person name="Yamashita M."/>
            <person name="Koizumi S."/>
            <person name="Kurakawa T."/>
            <person name="Okumura R."/>
            <person name="Kayama H."/>
            <person name="Murakami M."/>
            <person name="Sakaguchi T."/>
            <person name="Das B."/>
            <person name="Nakamura S."/>
            <person name="Okada Y."/>
            <person name="Kumanogoh A."/>
            <person name="Takeda K."/>
        </authorList>
    </citation>
    <scope>NUCLEOTIDE SEQUENCE</scope>
    <source>
        <strain evidence="6">N016-13</strain>
    </source>
</reference>
<evidence type="ECO:0000256" key="3">
    <source>
        <dbReference type="ARBA" id="ARBA00023163"/>
    </source>
</evidence>
<dbReference type="InterPro" id="IPR016032">
    <property type="entry name" value="Sig_transdc_resp-reg_C-effctor"/>
</dbReference>
<evidence type="ECO:0000313" key="6">
    <source>
        <dbReference type="EMBL" id="MCW4094360.1"/>
    </source>
</evidence>
<proteinExistence type="predicted"/>
<dbReference type="GO" id="GO:0003677">
    <property type="term" value="F:DNA binding"/>
    <property type="evidence" value="ECO:0007669"/>
    <property type="project" value="UniProtKB-KW"/>
</dbReference>
<reference evidence="9 10" key="1">
    <citation type="submission" date="2018-08" db="EMBL/GenBank/DDBJ databases">
        <title>A genome reference for cultivated species of the human gut microbiota.</title>
        <authorList>
            <person name="Zou Y."/>
            <person name="Xue W."/>
            <person name="Luo G."/>
        </authorList>
    </citation>
    <scope>NUCLEOTIDE SEQUENCE [LARGE SCALE GENOMIC DNA]</scope>
    <source>
        <strain evidence="8 10">AF38-11</strain>
        <strain evidence="7 9">OM06-11</strain>
    </source>
</reference>
<evidence type="ECO:0000259" key="4">
    <source>
        <dbReference type="PROSITE" id="PS50043"/>
    </source>
</evidence>
<dbReference type="Gene3D" id="3.30.450.20">
    <property type="entry name" value="PAS domain"/>
    <property type="match status" value="1"/>
</dbReference>
<evidence type="ECO:0000256" key="2">
    <source>
        <dbReference type="ARBA" id="ARBA00023125"/>
    </source>
</evidence>
<dbReference type="AlphaFoldDB" id="A0AA92TEJ8"/>
<protein>
    <submittedName>
        <fullName evidence="8">DNA-binding response regulator</fullName>
    </submittedName>
    <submittedName>
        <fullName evidence="5">Response regulator transcription factor</fullName>
    </submittedName>
</protein>
<dbReference type="Proteomes" id="UP001209074">
    <property type="component" value="Unassembled WGS sequence"/>
</dbReference>
<dbReference type="PRINTS" id="PR00038">
    <property type="entry name" value="HTHLUXR"/>
</dbReference>
<gene>
    <name evidence="8" type="ORF">DW026_07335</name>
    <name evidence="7" type="ORF">DXB80_09365</name>
    <name evidence="5" type="ORF">NNC55_13350</name>
    <name evidence="6" type="ORF">ONT05_12550</name>
</gene>
<dbReference type="EMBL" id="QROP01000014">
    <property type="protein sequence ID" value="RHL38773.1"/>
    <property type="molecule type" value="Genomic_DNA"/>
</dbReference>
<dbReference type="SUPFAM" id="SSF46894">
    <property type="entry name" value="C-terminal effector domain of the bipartite response regulators"/>
    <property type="match status" value="1"/>
</dbReference>
<keyword evidence="1" id="KW-0805">Transcription regulation</keyword>
<dbReference type="EMBL" id="JAPDUS010000027">
    <property type="protein sequence ID" value="MCW4094360.1"/>
    <property type="molecule type" value="Genomic_DNA"/>
</dbReference>
<evidence type="ECO:0000313" key="8">
    <source>
        <dbReference type="EMBL" id="RHL38773.1"/>
    </source>
</evidence>
<keyword evidence="2 8" id="KW-0238">DNA-binding</keyword>
<evidence type="ECO:0000313" key="9">
    <source>
        <dbReference type="Proteomes" id="UP000261245"/>
    </source>
</evidence>
<sequence length="270" mass="31197">MNQNKKMGESMYQRLNVVQIEKQKQLDEKLLKHDFSCKERYTQAYASAKRMAENYASVENALVVLSNMMLDVCYICYGRLGRAMGLGETNEEVDSIWEKKVLDHVHPDDVTEKITRELQFHSFIMQQPINQRPNYYMQHLVRIETSQGNYLTLRHRIFYLDYDDSGNLLLTLCLYNVIKENAGPTGIICSMDDTLVKESNIIMHGLLTGRECEILELIRQGLASKQIADQLCISANTVNNHRQNIMHKLHCKNTTEAIDVARRLGLLPQK</sequence>
<name>A0AA92TEJ8_9BACT</name>
<evidence type="ECO:0000256" key="1">
    <source>
        <dbReference type="ARBA" id="ARBA00023015"/>
    </source>
</evidence>
<dbReference type="PANTHER" id="PTHR44688:SF16">
    <property type="entry name" value="DNA-BINDING TRANSCRIPTIONAL ACTIVATOR DEVR_DOSR"/>
    <property type="match status" value="1"/>
</dbReference>
<keyword evidence="3" id="KW-0804">Transcription</keyword>
<dbReference type="PROSITE" id="PS50043">
    <property type="entry name" value="HTH_LUXR_2"/>
    <property type="match status" value="1"/>
</dbReference>
<dbReference type="EMBL" id="QSUC01000023">
    <property type="protein sequence ID" value="RGN08480.1"/>
    <property type="molecule type" value="Genomic_DNA"/>
</dbReference>
<dbReference type="Proteomes" id="UP000283672">
    <property type="component" value="Unassembled WGS sequence"/>
</dbReference>
<feature type="domain" description="HTH luxR-type" evidence="4">
    <location>
        <begin position="200"/>
        <end position="265"/>
    </location>
</feature>